<dbReference type="AlphaFoldDB" id="A0A2M9FXA9"/>
<proteinExistence type="inferred from homology"/>
<dbReference type="GO" id="GO:0120010">
    <property type="term" value="P:intermembrane phospholipid transfer"/>
    <property type="evidence" value="ECO:0007669"/>
    <property type="project" value="TreeGrafter"/>
</dbReference>
<keyword evidence="2" id="KW-0732">Signal</keyword>
<comment type="similarity">
    <text evidence="1">Belongs to the MlaA family.</text>
</comment>
<comment type="caution">
    <text evidence="4">The sequence shown here is derived from an EMBL/GenBank/DDBJ whole genome shotgun (WGS) entry which is preliminary data.</text>
</comment>
<organism evidence="4 5">
    <name type="scientific">Minwuia thermotolerans</name>
    <dbReference type="NCBI Taxonomy" id="2056226"/>
    <lineage>
        <taxon>Bacteria</taxon>
        <taxon>Pseudomonadati</taxon>
        <taxon>Pseudomonadota</taxon>
        <taxon>Alphaproteobacteria</taxon>
        <taxon>Minwuiales</taxon>
        <taxon>Minwuiaceae</taxon>
        <taxon>Minwuia</taxon>
    </lineage>
</organism>
<accession>A0A2M9FXA9</accession>
<dbReference type="PRINTS" id="PR01805">
    <property type="entry name" value="VACJLIPOPROT"/>
</dbReference>
<evidence type="ECO:0000313" key="5">
    <source>
        <dbReference type="Proteomes" id="UP000229498"/>
    </source>
</evidence>
<name>A0A2M9FXA9_9PROT</name>
<evidence type="ECO:0008006" key="6">
    <source>
        <dbReference type="Google" id="ProtNLM"/>
    </source>
</evidence>
<sequence length="280" mass="30451">MELGSMVGMLAWRLPRIGIAAALLAAAVGCASLPEEGDGREARIEANDPLEPFNRAMFSFNRSLDSYLLKPVAEGYVAVIPRPARTGIRNALDNLNAPIVFMNDLLQGELERAVVTLTRFAFNSTLGMGGLVDFMAEGGMEGHSEDFGQTLAVWGVPEGPYLVLPLLGPRPPRDLAGFAVDSVADPFNRYMRGQDHGEAVYARTGIDMIDQRSRVLGKFEELERTSLDFYSAVRSSYRQRREIAINNGQADPQTDLYNLPPLDDPAADGDASSKNGSNAE</sequence>
<dbReference type="Proteomes" id="UP000229498">
    <property type="component" value="Unassembled WGS sequence"/>
</dbReference>
<evidence type="ECO:0000256" key="2">
    <source>
        <dbReference type="ARBA" id="ARBA00022729"/>
    </source>
</evidence>
<dbReference type="PANTHER" id="PTHR30035">
    <property type="entry name" value="LIPOPROTEIN VACJ-RELATED"/>
    <property type="match status" value="1"/>
</dbReference>
<dbReference type="InterPro" id="IPR007428">
    <property type="entry name" value="MlaA"/>
</dbReference>
<evidence type="ECO:0000313" key="4">
    <source>
        <dbReference type="EMBL" id="PJK28101.1"/>
    </source>
</evidence>
<gene>
    <name evidence="4" type="ORF">CVT23_18885</name>
</gene>
<dbReference type="Pfam" id="PF04333">
    <property type="entry name" value="MlaA"/>
    <property type="match status" value="1"/>
</dbReference>
<protein>
    <recommendedName>
        <fullName evidence="6">VacJ family lipoprotein</fullName>
    </recommendedName>
</protein>
<dbReference type="GO" id="GO:0016020">
    <property type="term" value="C:membrane"/>
    <property type="evidence" value="ECO:0007669"/>
    <property type="project" value="InterPro"/>
</dbReference>
<feature type="region of interest" description="Disordered" evidence="3">
    <location>
        <begin position="247"/>
        <end position="280"/>
    </location>
</feature>
<keyword evidence="5" id="KW-1185">Reference proteome</keyword>
<dbReference type="EMBL" id="PHIG01000048">
    <property type="protein sequence ID" value="PJK28101.1"/>
    <property type="molecule type" value="Genomic_DNA"/>
</dbReference>
<dbReference type="PANTHER" id="PTHR30035:SF3">
    <property type="entry name" value="INTERMEMBRANE PHOSPHOLIPID TRANSPORT SYSTEM LIPOPROTEIN MLAA"/>
    <property type="match status" value="1"/>
</dbReference>
<evidence type="ECO:0000256" key="1">
    <source>
        <dbReference type="ARBA" id="ARBA00010634"/>
    </source>
</evidence>
<reference evidence="4 5" key="1">
    <citation type="submission" date="2017-11" db="EMBL/GenBank/DDBJ databases">
        <title>Draft genome sequence of Rhizobiales bacterium SY3-13.</title>
        <authorList>
            <person name="Sun C."/>
        </authorList>
    </citation>
    <scope>NUCLEOTIDE SEQUENCE [LARGE SCALE GENOMIC DNA]</scope>
    <source>
        <strain evidence="4 5">SY3-13</strain>
    </source>
</reference>
<dbReference type="OrthoDB" id="9785326at2"/>
<evidence type="ECO:0000256" key="3">
    <source>
        <dbReference type="SAM" id="MobiDB-lite"/>
    </source>
</evidence>